<evidence type="ECO:0000256" key="3">
    <source>
        <dbReference type="ARBA" id="ARBA00023163"/>
    </source>
</evidence>
<name>C7QDI8_CATAD</name>
<dbReference type="Pfam" id="PF00356">
    <property type="entry name" value="LacI"/>
    <property type="match status" value="1"/>
</dbReference>
<dbReference type="EC" id="5.1.1.1" evidence="5"/>
<dbReference type="AlphaFoldDB" id="C7QDI8"/>
<feature type="domain" description="HTH lacI-type" evidence="4">
    <location>
        <begin position="13"/>
        <end position="67"/>
    </location>
</feature>
<dbReference type="SUPFAM" id="SSF53822">
    <property type="entry name" value="Periplasmic binding protein-like I"/>
    <property type="match status" value="1"/>
</dbReference>
<dbReference type="PANTHER" id="PTHR30146">
    <property type="entry name" value="LACI-RELATED TRANSCRIPTIONAL REPRESSOR"/>
    <property type="match status" value="1"/>
</dbReference>
<evidence type="ECO:0000256" key="1">
    <source>
        <dbReference type="ARBA" id="ARBA00023015"/>
    </source>
</evidence>
<dbReference type="eggNOG" id="COG1609">
    <property type="taxonomic scope" value="Bacteria"/>
</dbReference>
<evidence type="ECO:0000259" key="4">
    <source>
        <dbReference type="PROSITE" id="PS50932"/>
    </source>
</evidence>
<dbReference type="GO" id="GO:0008784">
    <property type="term" value="F:alanine racemase activity"/>
    <property type="evidence" value="ECO:0007669"/>
    <property type="project" value="UniProtKB-EC"/>
</dbReference>
<sequence length="348" mass="37377">MPLGEPGQPATRPTMRDVAALAGVALKTVSRVINGVSTVDPEMAARVRAAADKLGYRPNLTANHLRQGRTATIGMLVEDAANPFSAVLLRTVEDAARARGILALFGSLDEDSTRERNLATALIDRRVDGLVIVPASRDHSYLLKERQAGTHLVFVDREPKLLDADAVVADNRQGAITATEHLLAGGHRRIAYLGDRLSIPTAVQRFDGYRHALEFARIAVDDQIVWHEASTVEAAIEATEHMLRLPDPPTALFTGQNLITIGASRALRALDLQDSVAMVGFDDFPLADMLRPGVSVIAQDVEAIGALAAEILFRRLDGDDSPTSTRVVPTRLIARGSGEITLEAAARG</sequence>
<dbReference type="SMART" id="SM00354">
    <property type="entry name" value="HTH_LACI"/>
    <property type="match status" value="1"/>
</dbReference>
<dbReference type="InterPro" id="IPR000843">
    <property type="entry name" value="HTH_LacI"/>
</dbReference>
<dbReference type="EMBL" id="CP001700">
    <property type="protein sequence ID" value="ACU74612.1"/>
    <property type="molecule type" value="Genomic_DNA"/>
</dbReference>
<dbReference type="Gene3D" id="3.40.50.2300">
    <property type="match status" value="2"/>
</dbReference>
<dbReference type="InterPro" id="IPR028082">
    <property type="entry name" value="Peripla_BP_I"/>
</dbReference>
<dbReference type="RefSeq" id="WP_015794341.1">
    <property type="nucleotide sequence ID" value="NC_013131.1"/>
</dbReference>
<evidence type="ECO:0000313" key="5">
    <source>
        <dbReference type="EMBL" id="ACU74612.1"/>
    </source>
</evidence>
<dbReference type="Proteomes" id="UP000000851">
    <property type="component" value="Chromosome"/>
</dbReference>
<dbReference type="PROSITE" id="PS50932">
    <property type="entry name" value="HTH_LACI_2"/>
    <property type="match status" value="1"/>
</dbReference>
<accession>C7QDI8</accession>
<dbReference type="Pfam" id="PF13377">
    <property type="entry name" value="Peripla_BP_3"/>
    <property type="match status" value="1"/>
</dbReference>
<dbReference type="CDD" id="cd06267">
    <property type="entry name" value="PBP1_LacI_sugar_binding-like"/>
    <property type="match status" value="1"/>
</dbReference>
<evidence type="ECO:0000313" key="6">
    <source>
        <dbReference type="Proteomes" id="UP000000851"/>
    </source>
</evidence>
<evidence type="ECO:0000256" key="2">
    <source>
        <dbReference type="ARBA" id="ARBA00023125"/>
    </source>
</evidence>
<organism evidence="5 6">
    <name type="scientific">Catenulispora acidiphila (strain DSM 44928 / JCM 14897 / NBRC 102108 / NRRL B-24433 / ID139908)</name>
    <dbReference type="NCBI Taxonomy" id="479433"/>
    <lineage>
        <taxon>Bacteria</taxon>
        <taxon>Bacillati</taxon>
        <taxon>Actinomycetota</taxon>
        <taxon>Actinomycetes</taxon>
        <taxon>Catenulisporales</taxon>
        <taxon>Catenulisporaceae</taxon>
        <taxon>Catenulispora</taxon>
    </lineage>
</organism>
<keyword evidence="6" id="KW-1185">Reference proteome</keyword>
<dbReference type="InterPro" id="IPR046335">
    <property type="entry name" value="LacI/GalR-like_sensor"/>
</dbReference>
<dbReference type="CDD" id="cd01392">
    <property type="entry name" value="HTH_LacI"/>
    <property type="match status" value="1"/>
</dbReference>
<dbReference type="OrthoDB" id="3595338at2"/>
<protein>
    <submittedName>
        <fullName evidence="5">Transcriptional regulator, LacI family</fullName>
        <ecNumber evidence="5">5.1.1.1</ecNumber>
    </submittedName>
</protein>
<dbReference type="InterPro" id="IPR010982">
    <property type="entry name" value="Lambda_DNA-bd_dom_sf"/>
</dbReference>
<keyword evidence="1" id="KW-0805">Transcription regulation</keyword>
<keyword evidence="2" id="KW-0238">DNA-binding</keyword>
<dbReference type="GO" id="GO:0003700">
    <property type="term" value="F:DNA-binding transcription factor activity"/>
    <property type="evidence" value="ECO:0007669"/>
    <property type="project" value="TreeGrafter"/>
</dbReference>
<reference evidence="5 6" key="1">
    <citation type="journal article" date="2009" name="Stand. Genomic Sci.">
        <title>Complete genome sequence of Catenulispora acidiphila type strain (ID 139908).</title>
        <authorList>
            <person name="Copeland A."/>
            <person name="Lapidus A."/>
            <person name="Glavina Del Rio T."/>
            <person name="Nolan M."/>
            <person name="Lucas S."/>
            <person name="Chen F."/>
            <person name="Tice H."/>
            <person name="Cheng J.F."/>
            <person name="Bruce D."/>
            <person name="Goodwin L."/>
            <person name="Pitluck S."/>
            <person name="Mikhailova N."/>
            <person name="Pati A."/>
            <person name="Ivanova N."/>
            <person name="Mavromatis K."/>
            <person name="Chen A."/>
            <person name="Palaniappan K."/>
            <person name="Chain P."/>
            <person name="Land M."/>
            <person name="Hauser L."/>
            <person name="Chang Y.J."/>
            <person name="Jeffries C.D."/>
            <person name="Chertkov O."/>
            <person name="Brettin T."/>
            <person name="Detter J.C."/>
            <person name="Han C."/>
            <person name="Ali Z."/>
            <person name="Tindall B.J."/>
            <person name="Goker M."/>
            <person name="Bristow J."/>
            <person name="Eisen J.A."/>
            <person name="Markowitz V."/>
            <person name="Hugenholtz P."/>
            <person name="Kyrpides N.C."/>
            <person name="Klenk H.P."/>
        </authorList>
    </citation>
    <scope>NUCLEOTIDE SEQUENCE [LARGE SCALE GENOMIC DNA]</scope>
    <source>
        <strain evidence="6">DSM 44928 / JCM 14897 / NBRC 102108 / NRRL B-24433 / ID139908</strain>
    </source>
</reference>
<dbReference type="InParanoid" id="C7QDI8"/>
<dbReference type="GO" id="GO:0000976">
    <property type="term" value="F:transcription cis-regulatory region binding"/>
    <property type="evidence" value="ECO:0007669"/>
    <property type="project" value="TreeGrafter"/>
</dbReference>
<keyword evidence="5" id="KW-0413">Isomerase</keyword>
<dbReference type="HOGENOM" id="CLU_037628_6_0_11"/>
<proteinExistence type="predicted"/>
<gene>
    <name evidence="5" type="ordered locus">Caci_5754</name>
</gene>
<keyword evidence="3" id="KW-0804">Transcription</keyword>
<dbReference type="PANTHER" id="PTHR30146:SF109">
    <property type="entry name" value="HTH-TYPE TRANSCRIPTIONAL REGULATOR GALS"/>
    <property type="match status" value="1"/>
</dbReference>
<dbReference type="KEGG" id="cai:Caci_5754"/>
<dbReference type="Gene3D" id="1.10.260.40">
    <property type="entry name" value="lambda repressor-like DNA-binding domains"/>
    <property type="match status" value="1"/>
</dbReference>
<dbReference type="SUPFAM" id="SSF47413">
    <property type="entry name" value="lambda repressor-like DNA-binding domains"/>
    <property type="match status" value="1"/>
</dbReference>
<dbReference type="STRING" id="479433.Caci_5754"/>